<protein>
    <submittedName>
        <fullName evidence="1">DUF268 domain-containing protein</fullName>
    </submittedName>
</protein>
<reference evidence="1 2" key="1">
    <citation type="submission" date="2018-11" db="EMBL/GenBank/DDBJ databases">
        <title>Genomes From Bacteria Associated with the Canine Oral Cavity: a Test Case for Automated Genome-Based Taxonomic Assignment.</title>
        <authorList>
            <person name="Coil D.A."/>
            <person name="Jospin G."/>
            <person name="Darling A.E."/>
            <person name="Wallis C."/>
            <person name="Davis I.J."/>
            <person name="Harris S."/>
            <person name="Eisen J.A."/>
            <person name="Holcombe L.J."/>
            <person name="O'Flynn C."/>
        </authorList>
    </citation>
    <scope>NUCLEOTIDE SEQUENCE [LARGE SCALE GENOMIC DNA]</scope>
    <source>
        <strain evidence="1 2">OH1426_COT-023</strain>
    </source>
</reference>
<accession>A0A3P1Z0C8</accession>
<evidence type="ECO:0000313" key="1">
    <source>
        <dbReference type="EMBL" id="RRD74573.1"/>
    </source>
</evidence>
<dbReference type="Pfam" id="PF03269">
    <property type="entry name" value="DUF268"/>
    <property type="match status" value="1"/>
</dbReference>
<sequence length="234" mass="27013">MSSFRKDLKKFKSQYKEGDEFFPITKLYPLFFDKKTSAGSAYGGYFWQDLYVAQRIFKNNPERHIDVGSRIDGFVAHVATFRPIEVIDVRPLKSVIPNVQFTRLDITNCDKEEITDSISCLHAMEHFGLGRYGDTICYNGHVIGLRNITRMLKSKGRLYLSVPIGVQRVEFHAHRVFSLSYLLRMCSEYYEIERFSCFDDHGIFHANVPLTDEVIQSNCGCKEMGIGILELIKK</sequence>
<comment type="caution">
    <text evidence="1">The sequence shown here is derived from an EMBL/GenBank/DDBJ whole genome shotgun (WGS) entry which is preliminary data.</text>
</comment>
<dbReference type="InterPro" id="IPR029063">
    <property type="entry name" value="SAM-dependent_MTases_sf"/>
</dbReference>
<dbReference type="SUPFAM" id="SSF53335">
    <property type="entry name" value="S-adenosyl-L-methionine-dependent methyltransferases"/>
    <property type="match status" value="1"/>
</dbReference>
<name>A0A3P1Z0C8_TANFO</name>
<gene>
    <name evidence="1" type="ORF">EII41_07855</name>
</gene>
<dbReference type="InterPro" id="IPR004951">
    <property type="entry name" value="DUF268_CAE_spp"/>
</dbReference>
<dbReference type="AlphaFoldDB" id="A0A3P1Z0C8"/>
<proteinExistence type="predicted"/>
<evidence type="ECO:0000313" key="2">
    <source>
        <dbReference type="Proteomes" id="UP000279860"/>
    </source>
</evidence>
<organism evidence="1 2">
    <name type="scientific">Tannerella forsythia</name>
    <name type="common">Bacteroides forsythus</name>
    <dbReference type="NCBI Taxonomy" id="28112"/>
    <lineage>
        <taxon>Bacteria</taxon>
        <taxon>Pseudomonadati</taxon>
        <taxon>Bacteroidota</taxon>
        <taxon>Bacteroidia</taxon>
        <taxon>Bacteroidales</taxon>
        <taxon>Tannerellaceae</taxon>
        <taxon>Tannerella</taxon>
    </lineage>
</organism>
<dbReference type="Gene3D" id="3.40.50.150">
    <property type="entry name" value="Vaccinia Virus protein VP39"/>
    <property type="match status" value="1"/>
</dbReference>
<dbReference type="Proteomes" id="UP000279860">
    <property type="component" value="Unassembled WGS sequence"/>
</dbReference>
<dbReference type="EMBL" id="RQYN01000026">
    <property type="protein sequence ID" value="RRD74573.1"/>
    <property type="molecule type" value="Genomic_DNA"/>
</dbReference>